<reference evidence="3" key="1">
    <citation type="submission" date="2023-03" db="EMBL/GenBank/DDBJ databases">
        <title>Lomoglobus Profundus gen. nov., sp. nov., a novel member of the phylum Verrucomicrobia, isolated from deep-marine sediment of South China Sea.</title>
        <authorList>
            <person name="Ahmad T."/>
            <person name="Ishaq S.E."/>
            <person name="Wang F."/>
        </authorList>
    </citation>
    <scope>NUCLEOTIDE SEQUENCE</scope>
    <source>
        <strain evidence="3">LMO-M01</strain>
    </source>
</reference>
<keyword evidence="4" id="KW-1185">Reference proteome</keyword>
<dbReference type="PIRSF" id="PIRSF012702">
    <property type="entry name" value="UCP012702"/>
    <property type="match status" value="1"/>
</dbReference>
<evidence type="ECO:0000259" key="2">
    <source>
        <dbReference type="Pfam" id="PF07364"/>
    </source>
</evidence>
<name>A0AAE9ZWC1_9BACT</name>
<sequence length="504" mass="53748">MSQPPRILFGGLFHETHTFLEETTTWADFDVTFDDHILGKLGDASPTDGFLSAAAAAGLTVIPTVDARAVPSGIVTDEAFETFWQEFVERARPALEQGVDGIFLVLHGAMATPSLTDAEGELLARIRALPGGETVPLFGVFDLHANLSARTCRLANGLVAYRENPHTDARASAVRATELLARALRENVIPRMAWVRLPIVWAPPGTGSADEPMVSLRRFMTELEDARPAIWATNVVPGFSFADTPDTGLSLSLVHTGEDAVMNADLRRGAELAWSKRELGEVSYASVDDVLASLPVGGPGPVVLVEPADNIGGGAPGDGTGILRALVKRDVANALVAINDPAAVATLAQTTVGAARKVSIGGKGSRLDEGPLELTVTLLSRHHGRFKLEDPNSHLASMSGLHFDMGPTAVVRAGGVTVLLTSRKTPPFDLGQWRSQGIEPKNFAVIGVKAAVAHRRAYDPIAAVSYLVDTAGPCSSNVRLFPWRHLQRPVHPLDAIAEPHFEFL</sequence>
<dbReference type="RefSeq" id="WP_330929920.1">
    <property type="nucleotide sequence ID" value="NZ_CP119075.1"/>
</dbReference>
<feature type="domain" description="Microcystin LR degradation protein MlrC C-terminal" evidence="1">
    <location>
        <begin position="305"/>
        <end position="485"/>
    </location>
</feature>
<evidence type="ECO:0000259" key="1">
    <source>
        <dbReference type="Pfam" id="PF07171"/>
    </source>
</evidence>
<dbReference type="KEGG" id="slom:PXH66_15360"/>
<organism evidence="3 4">
    <name type="scientific">Synoicihabitans lomoniglobus</name>
    <dbReference type="NCBI Taxonomy" id="2909285"/>
    <lineage>
        <taxon>Bacteria</taxon>
        <taxon>Pseudomonadati</taxon>
        <taxon>Verrucomicrobiota</taxon>
        <taxon>Opitutia</taxon>
        <taxon>Opitutales</taxon>
        <taxon>Opitutaceae</taxon>
        <taxon>Synoicihabitans</taxon>
    </lineage>
</organism>
<protein>
    <submittedName>
        <fullName evidence="3">M81 family metallopeptidase</fullName>
    </submittedName>
</protein>
<accession>A0AAE9ZWC1</accession>
<dbReference type="EMBL" id="CP119075">
    <property type="protein sequence ID" value="WED63713.1"/>
    <property type="molecule type" value="Genomic_DNA"/>
</dbReference>
<dbReference type="InterPro" id="IPR015995">
    <property type="entry name" value="MlrC_N"/>
</dbReference>
<evidence type="ECO:0000313" key="4">
    <source>
        <dbReference type="Proteomes" id="UP001218638"/>
    </source>
</evidence>
<gene>
    <name evidence="3" type="ORF">PXH66_15360</name>
</gene>
<dbReference type="Proteomes" id="UP001218638">
    <property type="component" value="Chromosome"/>
</dbReference>
<evidence type="ECO:0000313" key="3">
    <source>
        <dbReference type="EMBL" id="WED63713.1"/>
    </source>
</evidence>
<dbReference type="Pfam" id="PF07171">
    <property type="entry name" value="MlrC_C"/>
    <property type="match status" value="1"/>
</dbReference>
<feature type="domain" description="Microcystin LR degradation protein MlrC N-terminal" evidence="2">
    <location>
        <begin position="6"/>
        <end position="292"/>
    </location>
</feature>
<dbReference type="Pfam" id="PF07364">
    <property type="entry name" value="DUF1485"/>
    <property type="match status" value="1"/>
</dbReference>
<dbReference type="AlphaFoldDB" id="A0AAE9ZWC1"/>
<proteinExistence type="predicted"/>
<dbReference type="InterPro" id="IPR010799">
    <property type="entry name" value="MlrC_C"/>
</dbReference>
<dbReference type="InterPro" id="IPR009197">
    <property type="entry name" value="MlrC"/>
</dbReference>